<gene>
    <name evidence="1" type="ORF">RRF57_000440</name>
</gene>
<evidence type="ECO:0000313" key="1">
    <source>
        <dbReference type="EMBL" id="KAK5624724.1"/>
    </source>
</evidence>
<protein>
    <submittedName>
        <fullName evidence="1">Uncharacterized protein</fullName>
    </submittedName>
</protein>
<dbReference type="EMBL" id="JAWHQM010000001">
    <property type="protein sequence ID" value="KAK5624724.1"/>
    <property type="molecule type" value="Genomic_DNA"/>
</dbReference>
<organism evidence="1 2">
    <name type="scientific">Xylaria bambusicola</name>
    <dbReference type="NCBI Taxonomy" id="326684"/>
    <lineage>
        <taxon>Eukaryota</taxon>
        <taxon>Fungi</taxon>
        <taxon>Dikarya</taxon>
        <taxon>Ascomycota</taxon>
        <taxon>Pezizomycotina</taxon>
        <taxon>Sordariomycetes</taxon>
        <taxon>Xylariomycetidae</taxon>
        <taxon>Xylariales</taxon>
        <taxon>Xylariaceae</taxon>
        <taxon>Xylaria</taxon>
    </lineage>
</organism>
<proteinExistence type="predicted"/>
<comment type="caution">
    <text evidence="1">The sequence shown here is derived from an EMBL/GenBank/DDBJ whole genome shotgun (WGS) entry which is preliminary data.</text>
</comment>
<keyword evidence="2" id="KW-1185">Reference proteome</keyword>
<sequence length="77" mass="8466">MRLSFRPGTDGKPGNGSFWLWKFDRRRERAILYCATSNWGASNRGTDVGVVHGLGIPGALSIPGNIGICRSEYLVKK</sequence>
<evidence type="ECO:0000313" key="2">
    <source>
        <dbReference type="Proteomes" id="UP001305414"/>
    </source>
</evidence>
<dbReference type="AlphaFoldDB" id="A0AAN7UNL6"/>
<accession>A0AAN7UNL6</accession>
<dbReference type="Proteomes" id="UP001305414">
    <property type="component" value="Unassembled WGS sequence"/>
</dbReference>
<reference evidence="1 2" key="1">
    <citation type="submission" date="2023-10" db="EMBL/GenBank/DDBJ databases">
        <title>Draft genome sequence of Xylaria bambusicola isolate GMP-LS, the root and basal stem rot pathogen of sugarcane in Indonesia.</title>
        <authorList>
            <person name="Selvaraj P."/>
            <person name="Muralishankar V."/>
            <person name="Muruganantham S."/>
            <person name="Sp S."/>
            <person name="Haryani S."/>
            <person name="Lau K.J.X."/>
            <person name="Naqvi N.I."/>
        </authorList>
    </citation>
    <scope>NUCLEOTIDE SEQUENCE [LARGE SCALE GENOMIC DNA]</scope>
    <source>
        <strain evidence="1">GMP-LS</strain>
    </source>
</reference>
<name>A0AAN7UNL6_9PEZI</name>